<organism evidence="2 3">
    <name type="scientific">Austropuccinia psidii MF-1</name>
    <dbReference type="NCBI Taxonomy" id="1389203"/>
    <lineage>
        <taxon>Eukaryota</taxon>
        <taxon>Fungi</taxon>
        <taxon>Dikarya</taxon>
        <taxon>Basidiomycota</taxon>
        <taxon>Pucciniomycotina</taxon>
        <taxon>Pucciniomycetes</taxon>
        <taxon>Pucciniales</taxon>
        <taxon>Sphaerophragmiaceae</taxon>
        <taxon>Austropuccinia</taxon>
    </lineage>
</organism>
<feature type="region of interest" description="Disordered" evidence="1">
    <location>
        <begin position="1"/>
        <end position="127"/>
    </location>
</feature>
<dbReference type="GO" id="GO:0005737">
    <property type="term" value="C:cytoplasm"/>
    <property type="evidence" value="ECO:0007669"/>
    <property type="project" value="TreeGrafter"/>
</dbReference>
<dbReference type="InterPro" id="IPR038910">
    <property type="entry name" value="Hua1-like"/>
</dbReference>
<dbReference type="AlphaFoldDB" id="A0A9Q3C189"/>
<accession>A0A9Q3C189</accession>
<dbReference type="EMBL" id="AVOT02004042">
    <property type="protein sequence ID" value="MBW0475267.1"/>
    <property type="molecule type" value="Genomic_DNA"/>
</dbReference>
<reference evidence="2" key="1">
    <citation type="submission" date="2021-03" db="EMBL/GenBank/DDBJ databases">
        <title>Draft genome sequence of rust myrtle Austropuccinia psidii MF-1, a brazilian biotype.</title>
        <authorList>
            <person name="Quecine M.C."/>
            <person name="Pachon D.M.R."/>
            <person name="Bonatelli M.L."/>
            <person name="Correr F.H."/>
            <person name="Franceschini L.M."/>
            <person name="Leite T.F."/>
            <person name="Margarido G.R.A."/>
            <person name="Almeida C.A."/>
            <person name="Ferrarezi J.A."/>
            <person name="Labate C.A."/>
        </authorList>
    </citation>
    <scope>NUCLEOTIDE SEQUENCE</scope>
    <source>
        <strain evidence="2">MF-1</strain>
    </source>
</reference>
<gene>
    <name evidence="2" type="ORF">O181_014982</name>
</gene>
<dbReference type="OrthoDB" id="2405700at2759"/>
<evidence type="ECO:0000313" key="3">
    <source>
        <dbReference type="Proteomes" id="UP000765509"/>
    </source>
</evidence>
<feature type="compositionally biased region" description="Low complexity" evidence="1">
    <location>
        <begin position="104"/>
        <end position="127"/>
    </location>
</feature>
<comment type="caution">
    <text evidence="2">The sequence shown here is derived from an EMBL/GenBank/DDBJ whole genome shotgun (WGS) entry which is preliminary data.</text>
</comment>
<dbReference type="PANTHER" id="PTHR28031:SF1">
    <property type="entry name" value="PROLINE-RICH PROTEIN HUA1"/>
    <property type="match status" value="1"/>
</dbReference>
<sequence length="288" mass="31659">MDAPPSRPPPLPPRSAIHVPTYPTPSPPTAIHARRPAPPVPSQEVAAIDDPPPAYTPSPDNHHHTLQLGPQYPFGPSPSNLSQQTPANWQSGSPYQAYPCPGHPQAFSQPPLQAPSSQPYPSSSYYPLTPAGLSEPTLLPTPGRPLLYKGQTLVYPYSNGVIYFCGKCCNTGFKEFNPSRPCRKCWEKYGQSWQSLKATLTRNPNVMQGNLQRPLPPLMERSMNPPERLVVQPGDPRIGGRLCLNCNGKGQRSANFEDFNHLINNFLTGNFQREEVCSGCRGTGRVLF</sequence>
<evidence type="ECO:0000313" key="2">
    <source>
        <dbReference type="EMBL" id="MBW0475267.1"/>
    </source>
</evidence>
<proteinExistence type="predicted"/>
<dbReference type="Proteomes" id="UP000765509">
    <property type="component" value="Unassembled WGS sequence"/>
</dbReference>
<feature type="compositionally biased region" description="Polar residues" evidence="1">
    <location>
        <begin position="77"/>
        <end position="94"/>
    </location>
</feature>
<dbReference type="PANTHER" id="PTHR28031">
    <property type="entry name" value="PROLINE-RICH PROTEIN HUA1"/>
    <property type="match status" value="1"/>
</dbReference>
<name>A0A9Q3C189_9BASI</name>
<keyword evidence="3" id="KW-1185">Reference proteome</keyword>
<evidence type="ECO:0000256" key="1">
    <source>
        <dbReference type="SAM" id="MobiDB-lite"/>
    </source>
</evidence>
<protein>
    <submittedName>
        <fullName evidence="2">Uncharacterized protein</fullName>
    </submittedName>
</protein>
<feature type="compositionally biased region" description="Pro residues" evidence="1">
    <location>
        <begin position="1"/>
        <end position="13"/>
    </location>
</feature>